<dbReference type="EMBL" id="VZCR01000037">
    <property type="protein sequence ID" value="MQN31469.1"/>
    <property type="molecule type" value="Genomic_DNA"/>
</dbReference>
<sequence length="258" mass="29086">NIWNTPYLFNAKEFDEETGLYYYGARYYDPRISLWISVDPLAEKYPALSGFCFVGNNPVTYIDPDGKAIVKGFVAAFKYAKRIWKVYKKTGKLTPSNLKKAGLSEISDIAGDIQTVFDGDASFTDKLGATADLLLGTDFNKKGQKQFLNFVDGFKNKIKPNGGKAKPHGGPAHNKKIDNLIEKLRVDDDVTNIRKNQKQVDVNGNVVGNNRPDVQFDKHGVHTNVEYDTQTRSMNKHKEQLPKNDNQARNKFYKVNGK</sequence>
<dbReference type="NCBIfam" id="TIGR03696">
    <property type="entry name" value="Rhs_assc_core"/>
    <property type="match status" value="1"/>
</dbReference>
<gene>
    <name evidence="1" type="ORF">F7D90_05815</name>
</gene>
<dbReference type="PANTHER" id="PTHR32305">
    <property type="match status" value="1"/>
</dbReference>
<dbReference type="InterPro" id="IPR022385">
    <property type="entry name" value="Rhs_assc_core"/>
</dbReference>
<feature type="non-terminal residue" evidence="1">
    <location>
        <position position="1"/>
    </location>
</feature>
<accession>A0AAW9TC64</accession>
<evidence type="ECO:0000313" key="2">
    <source>
        <dbReference type="Proteomes" id="UP000420707"/>
    </source>
</evidence>
<organism evidence="1 2">
    <name type="scientific">Segatella copri</name>
    <dbReference type="NCBI Taxonomy" id="165179"/>
    <lineage>
        <taxon>Bacteria</taxon>
        <taxon>Pseudomonadati</taxon>
        <taxon>Bacteroidota</taxon>
        <taxon>Bacteroidia</taxon>
        <taxon>Bacteroidales</taxon>
        <taxon>Prevotellaceae</taxon>
        <taxon>Segatella</taxon>
    </lineage>
</organism>
<dbReference type="InterPro" id="IPR050708">
    <property type="entry name" value="T6SS_VgrG/RHS"/>
</dbReference>
<name>A0AAW9TC64_9BACT</name>
<evidence type="ECO:0000313" key="1">
    <source>
        <dbReference type="EMBL" id="MQN31469.1"/>
    </source>
</evidence>
<dbReference type="RefSeq" id="WP_194253029.1">
    <property type="nucleotide sequence ID" value="NZ_VZAM01000094.1"/>
</dbReference>
<dbReference type="PANTHER" id="PTHR32305:SF15">
    <property type="entry name" value="PROTEIN RHSA-RELATED"/>
    <property type="match status" value="1"/>
</dbReference>
<dbReference type="AlphaFoldDB" id="A0AAW9TC64"/>
<proteinExistence type="predicted"/>
<comment type="caution">
    <text evidence="1">The sequence shown here is derived from an EMBL/GenBank/DDBJ whole genome shotgun (WGS) entry which is preliminary data.</text>
</comment>
<dbReference type="Proteomes" id="UP000420707">
    <property type="component" value="Unassembled WGS sequence"/>
</dbReference>
<dbReference type="Gene3D" id="2.180.10.10">
    <property type="entry name" value="RHS repeat-associated core"/>
    <property type="match status" value="1"/>
</dbReference>
<reference evidence="2" key="1">
    <citation type="submission" date="2019-09" db="EMBL/GenBank/DDBJ databases">
        <title>Distinct polysaccharide growth profiles of human intestinal Prevotella copri isolates.</title>
        <authorList>
            <person name="Fehlner-Peach H."/>
            <person name="Magnabosco C."/>
            <person name="Raghavan V."/>
            <person name="Scher J.U."/>
            <person name="Tett A."/>
            <person name="Cox L.M."/>
            <person name="Gottsegen C."/>
            <person name="Watters A."/>
            <person name="Wiltshire- Gordon J.D."/>
            <person name="Segata N."/>
            <person name="Bonneau R."/>
            <person name="Littman D.R."/>
        </authorList>
    </citation>
    <scope>NUCLEOTIDE SEQUENCE [LARGE SCALE GENOMIC DNA]</scope>
    <source>
        <strain evidence="2">iAP146</strain>
    </source>
</reference>
<protein>
    <submittedName>
        <fullName evidence="1">RHS repeat-associated core domain-containing protein</fullName>
    </submittedName>
</protein>